<dbReference type="PANTHER" id="PTHR30009">
    <property type="entry name" value="CYTOCHROME C-TYPE SYNTHESIS PROTEIN AND PTS TRANSMEMBRANE COMPONENT"/>
    <property type="match status" value="1"/>
</dbReference>
<evidence type="ECO:0000256" key="8">
    <source>
        <dbReference type="ARBA" id="ARBA00022777"/>
    </source>
</evidence>
<dbReference type="PANTHER" id="PTHR30009:SF24">
    <property type="entry name" value="PTS SYSTEM, IIBC COMPONENT"/>
    <property type="match status" value="1"/>
</dbReference>
<evidence type="ECO:0000256" key="6">
    <source>
        <dbReference type="ARBA" id="ARBA00022683"/>
    </source>
</evidence>
<feature type="transmembrane region" description="Helical" evidence="13">
    <location>
        <begin position="321"/>
        <end position="339"/>
    </location>
</feature>
<evidence type="ECO:0000256" key="1">
    <source>
        <dbReference type="ARBA" id="ARBA00004651"/>
    </source>
</evidence>
<keyword evidence="7 13" id="KW-0812">Transmembrane</keyword>
<dbReference type="PROSITE" id="PS01035">
    <property type="entry name" value="PTS_EIIB_TYPE_1_CYS"/>
    <property type="match status" value="1"/>
</dbReference>
<dbReference type="Proteomes" id="UP001589793">
    <property type="component" value="Unassembled WGS sequence"/>
</dbReference>
<dbReference type="Gene3D" id="3.30.1360.60">
    <property type="entry name" value="Glucose permease domain IIB"/>
    <property type="match status" value="1"/>
</dbReference>
<dbReference type="InterPro" id="IPR001996">
    <property type="entry name" value="PTS_IIB_1"/>
</dbReference>
<keyword evidence="2" id="KW-0813">Transport</keyword>
<feature type="region of interest" description="Disordered" evidence="12">
    <location>
        <begin position="1"/>
        <end position="26"/>
    </location>
</feature>
<evidence type="ECO:0000256" key="4">
    <source>
        <dbReference type="ARBA" id="ARBA00022597"/>
    </source>
</evidence>
<feature type="transmembrane region" description="Helical" evidence="13">
    <location>
        <begin position="118"/>
        <end position="140"/>
    </location>
</feature>
<dbReference type="NCBIfam" id="TIGR00826">
    <property type="entry name" value="EIIB_glc"/>
    <property type="match status" value="1"/>
</dbReference>
<feature type="transmembrane region" description="Helical" evidence="13">
    <location>
        <begin position="42"/>
        <end position="63"/>
    </location>
</feature>
<evidence type="ECO:0000259" key="15">
    <source>
        <dbReference type="PROSITE" id="PS51103"/>
    </source>
</evidence>
<dbReference type="InterPro" id="IPR050429">
    <property type="entry name" value="PTS_Glucose_EIICBA"/>
</dbReference>
<name>A0ABV6R7L3_9MICO</name>
<feature type="transmembrane region" description="Helical" evidence="13">
    <location>
        <begin position="376"/>
        <end position="395"/>
    </location>
</feature>
<keyword evidence="3" id="KW-1003">Cell membrane</keyword>
<sequence>MSSASSAVDADERPASDGPGTSRSLKARLGSPFKNLQKVGKAFMLPIAILPAAGLLLGIGGALSNPNTVGAYPVLDNPVLQGIFTVIADAGTVVFSNLALLLSIGLCIGLARRDKGTAALAGIVGYLVMTGATASMLKIFSPEGEPIDTGIVGALVIGAIAVTLHNRYHDIQLPQVLGFFGGSRFVPIAVSLAAIPVGAAFFLVWPPIQHALVGAGEGIATLGPLGTFLYGFLLRLSGAVGLHHMIYPMFWYTPLGGTETVAGASVSGAQNIFFAQLADPGHTGLYTEGTKYFAGRFGTMMFGLPGACLAMYHCIPKDRRAKFAGLFIGVAATSFITGITEPIEYMFLFVAPLLYVLHAFFDGLSFLVADLLQIRIGNTFSGGAIDFTLFGILQGQDKTHWLYVLPVGALWFVLYYVSFRFLITRFGIRTPGRDAAADEVDPAREPGAVPVPATASTVPASRGGSAASRKEELRSTSMQIIEALGGAGNLEDVDACITRLRVSVHDPSTVDKARLKQLGAVDVFEVAGGVQAVYGGKAVLYKGVINEIIGHDD</sequence>
<evidence type="ECO:0000256" key="2">
    <source>
        <dbReference type="ARBA" id="ARBA00022448"/>
    </source>
</evidence>
<feature type="transmembrane region" description="Helical" evidence="13">
    <location>
        <begin position="345"/>
        <end position="369"/>
    </location>
</feature>
<evidence type="ECO:0000313" key="16">
    <source>
        <dbReference type="EMBL" id="MFC0672357.1"/>
    </source>
</evidence>
<dbReference type="Pfam" id="PF00367">
    <property type="entry name" value="PTS_EIIB"/>
    <property type="match status" value="1"/>
</dbReference>
<dbReference type="PROSITE" id="PS51098">
    <property type="entry name" value="PTS_EIIB_TYPE_1"/>
    <property type="match status" value="1"/>
</dbReference>
<dbReference type="InterPro" id="IPR036878">
    <property type="entry name" value="Glu_permease_IIB"/>
</dbReference>
<accession>A0ABV6R7L3</accession>
<gene>
    <name evidence="16" type="ORF">ACFFF6_00150</name>
</gene>
<keyword evidence="9 13" id="KW-1133">Transmembrane helix</keyword>
<feature type="transmembrane region" description="Helical" evidence="13">
    <location>
        <begin position="146"/>
        <end position="164"/>
    </location>
</feature>
<comment type="subcellular location">
    <subcellularLocation>
        <location evidence="1">Cell membrane</location>
        <topology evidence="1">Multi-pass membrane protein</topology>
    </subcellularLocation>
</comment>
<dbReference type="InterPro" id="IPR003352">
    <property type="entry name" value="PTS_EIIC"/>
</dbReference>
<dbReference type="InterPro" id="IPR013013">
    <property type="entry name" value="PTS_EIIC_1"/>
</dbReference>
<evidence type="ECO:0000313" key="17">
    <source>
        <dbReference type="Proteomes" id="UP001589793"/>
    </source>
</evidence>
<keyword evidence="8" id="KW-0418">Kinase</keyword>
<feature type="active site" description="Phosphocysteine intermediate; for EIIB activity" evidence="11">
    <location>
        <position position="496"/>
    </location>
</feature>
<reference evidence="16 17" key="1">
    <citation type="submission" date="2024-09" db="EMBL/GenBank/DDBJ databases">
        <authorList>
            <person name="Sun Q."/>
            <person name="Mori K."/>
        </authorList>
    </citation>
    <scope>NUCLEOTIDE SEQUENCE [LARGE SCALE GENOMIC DNA]</scope>
    <source>
        <strain evidence="16 17">CICC 10874</strain>
    </source>
</reference>
<evidence type="ECO:0000259" key="14">
    <source>
        <dbReference type="PROSITE" id="PS51098"/>
    </source>
</evidence>
<keyword evidence="5" id="KW-0808">Transferase</keyword>
<organism evidence="16 17">
    <name type="scientific">Brachybacterium hainanense</name>
    <dbReference type="NCBI Taxonomy" id="1541174"/>
    <lineage>
        <taxon>Bacteria</taxon>
        <taxon>Bacillati</taxon>
        <taxon>Actinomycetota</taxon>
        <taxon>Actinomycetes</taxon>
        <taxon>Micrococcales</taxon>
        <taxon>Dermabacteraceae</taxon>
        <taxon>Brachybacterium</taxon>
    </lineage>
</organism>
<dbReference type="RefSeq" id="WP_376977101.1">
    <property type="nucleotide sequence ID" value="NZ_JBHLSV010000001.1"/>
</dbReference>
<comment type="caution">
    <text evidence="16">The sequence shown here is derived from an EMBL/GenBank/DDBJ whole genome shotgun (WGS) entry which is preliminary data.</text>
</comment>
<feature type="transmembrane region" description="Helical" evidence="13">
    <location>
        <begin position="185"/>
        <end position="205"/>
    </location>
</feature>
<feature type="transmembrane region" description="Helical" evidence="13">
    <location>
        <begin position="211"/>
        <end position="233"/>
    </location>
</feature>
<evidence type="ECO:0000256" key="9">
    <source>
        <dbReference type="ARBA" id="ARBA00022989"/>
    </source>
</evidence>
<evidence type="ECO:0000256" key="11">
    <source>
        <dbReference type="PROSITE-ProRule" id="PRU00421"/>
    </source>
</evidence>
<feature type="domain" description="PTS EIIB type-1" evidence="14">
    <location>
        <begin position="474"/>
        <end position="553"/>
    </location>
</feature>
<feature type="transmembrane region" description="Helical" evidence="13">
    <location>
        <begin position="401"/>
        <end position="423"/>
    </location>
</feature>
<proteinExistence type="predicted"/>
<dbReference type="Pfam" id="PF02378">
    <property type="entry name" value="PTS_EIIC"/>
    <property type="match status" value="1"/>
</dbReference>
<dbReference type="PROSITE" id="PS51103">
    <property type="entry name" value="PTS_EIIC_TYPE_1"/>
    <property type="match status" value="1"/>
</dbReference>
<protein>
    <submittedName>
        <fullName evidence="16">PTS transporter subunit EIIC</fullName>
    </submittedName>
</protein>
<keyword evidence="4" id="KW-0762">Sugar transport</keyword>
<dbReference type="SUPFAM" id="SSF55604">
    <property type="entry name" value="Glucose permease domain IIB"/>
    <property type="match status" value="1"/>
</dbReference>
<evidence type="ECO:0000256" key="10">
    <source>
        <dbReference type="ARBA" id="ARBA00023136"/>
    </source>
</evidence>
<evidence type="ECO:0000256" key="7">
    <source>
        <dbReference type="ARBA" id="ARBA00022692"/>
    </source>
</evidence>
<feature type="domain" description="PTS EIIC type-1" evidence="15">
    <location>
        <begin position="30"/>
        <end position="435"/>
    </location>
</feature>
<feature type="transmembrane region" description="Helical" evidence="13">
    <location>
        <begin position="83"/>
        <end position="111"/>
    </location>
</feature>
<dbReference type="CDD" id="cd00212">
    <property type="entry name" value="PTS_IIB_glc"/>
    <property type="match status" value="1"/>
</dbReference>
<dbReference type="EMBL" id="JBHLSV010000001">
    <property type="protein sequence ID" value="MFC0672357.1"/>
    <property type="molecule type" value="Genomic_DNA"/>
</dbReference>
<evidence type="ECO:0000256" key="12">
    <source>
        <dbReference type="SAM" id="MobiDB-lite"/>
    </source>
</evidence>
<evidence type="ECO:0000256" key="13">
    <source>
        <dbReference type="SAM" id="Phobius"/>
    </source>
</evidence>
<feature type="region of interest" description="Disordered" evidence="12">
    <location>
        <begin position="437"/>
        <end position="469"/>
    </location>
</feature>
<evidence type="ECO:0000256" key="5">
    <source>
        <dbReference type="ARBA" id="ARBA00022679"/>
    </source>
</evidence>
<keyword evidence="17" id="KW-1185">Reference proteome</keyword>
<keyword evidence="6" id="KW-0598">Phosphotransferase system</keyword>
<keyword evidence="10 13" id="KW-0472">Membrane</keyword>
<dbReference type="InterPro" id="IPR018113">
    <property type="entry name" value="PTrfase_EIIB_Cys"/>
</dbReference>
<evidence type="ECO:0000256" key="3">
    <source>
        <dbReference type="ARBA" id="ARBA00022475"/>
    </source>
</evidence>